<name>A0A6P2CPN6_9LACO</name>
<keyword evidence="2" id="KW-0472">Membrane</keyword>
<proteinExistence type="inferred from homology"/>
<feature type="transmembrane region" description="Helical" evidence="2">
    <location>
        <begin position="75"/>
        <end position="92"/>
    </location>
</feature>
<dbReference type="GO" id="GO:0006508">
    <property type="term" value="P:proteolysis"/>
    <property type="evidence" value="ECO:0007669"/>
    <property type="project" value="UniProtKB-KW"/>
</dbReference>
<keyword evidence="4" id="KW-0645">Protease</keyword>
<dbReference type="Pfam" id="PF02517">
    <property type="entry name" value="Rce1-like"/>
    <property type="match status" value="1"/>
</dbReference>
<feature type="transmembrane region" description="Helical" evidence="2">
    <location>
        <begin position="180"/>
        <end position="197"/>
    </location>
</feature>
<evidence type="ECO:0000313" key="4">
    <source>
        <dbReference type="EMBL" id="TYC46084.1"/>
    </source>
</evidence>
<dbReference type="Proteomes" id="UP000442244">
    <property type="component" value="Unassembled WGS sequence"/>
</dbReference>
<accession>A0A6P2CPN6</accession>
<dbReference type="InterPro" id="IPR003675">
    <property type="entry name" value="Rce1/LyrA-like_dom"/>
</dbReference>
<keyword evidence="2" id="KW-1133">Transmembrane helix</keyword>
<feature type="transmembrane region" description="Helical" evidence="2">
    <location>
        <begin position="147"/>
        <end position="168"/>
    </location>
</feature>
<evidence type="ECO:0000256" key="2">
    <source>
        <dbReference type="SAM" id="Phobius"/>
    </source>
</evidence>
<feature type="transmembrane region" description="Helical" evidence="2">
    <location>
        <begin position="366"/>
        <end position="385"/>
    </location>
</feature>
<feature type="transmembrane region" description="Helical" evidence="2">
    <location>
        <begin position="112"/>
        <end position="135"/>
    </location>
</feature>
<dbReference type="GO" id="GO:0080120">
    <property type="term" value="P:CAAX-box protein maturation"/>
    <property type="evidence" value="ECO:0007669"/>
    <property type="project" value="UniProtKB-ARBA"/>
</dbReference>
<dbReference type="GO" id="GO:0008237">
    <property type="term" value="F:metallopeptidase activity"/>
    <property type="evidence" value="ECO:0007669"/>
    <property type="project" value="UniProtKB-KW"/>
</dbReference>
<dbReference type="OrthoDB" id="2003211at2"/>
<dbReference type="EMBL" id="SDGY01000008">
    <property type="protein sequence ID" value="TYC46084.1"/>
    <property type="molecule type" value="Genomic_DNA"/>
</dbReference>
<feature type="domain" description="CAAX prenyl protease 2/Lysostaphin resistance protein A-like" evidence="3">
    <location>
        <begin position="248"/>
        <end position="349"/>
    </location>
</feature>
<comment type="caution">
    <text evidence="4">The sequence shown here is derived from an EMBL/GenBank/DDBJ whole genome shotgun (WGS) entry which is preliminary data.</text>
</comment>
<protein>
    <submittedName>
        <fullName evidence="4">CPBP family intramembrane metalloprotease</fullName>
    </submittedName>
</protein>
<keyword evidence="2" id="KW-0812">Transmembrane</keyword>
<keyword evidence="4" id="KW-0378">Hydrolase</keyword>
<keyword evidence="4" id="KW-0482">Metalloprotease</keyword>
<feature type="transmembrane region" description="Helical" evidence="2">
    <location>
        <begin position="317"/>
        <end position="346"/>
    </location>
</feature>
<feature type="transmembrane region" description="Helical" evidence="2">
    <location>
        <begin position="217"/>
        <end position="237"/>
    </location>
</feature>
<evidence type="ECO:0000313" key="5">
    <source>
        <dbReference type="Proteomes" id="UP000442244"/>
    </source>
</evidence>
<dbReference type="RefSeq" id="WP_148606578.1">
    <property type="nucleotide sequence ID" value="NZ_BSUV01000001.1"/>
</dbReference>
<feature type="transmembrane region" description="Helical" evidence="2">
    <location>
        <begin position="36"/>
        <end position="54"/>
    </location>
</feature>
<feature type="transmembrane region" description="Helical" evidence="2">
    <location>
        <begin position="12"/>
        <end position="30"/>
    </location>
</feature>
<reference evidence="4 5" key="1">
    <citation type="submission" date="2019-01" db="EMBL/GenBank/DDBJ databases">
        <title>Leuconostoc litchii sp. nov., a novel lactic acid bacterium isolated from lychee.</title>
        <authorList>
            <person name="Wang L.-T."/>
        </authorList>
    </citation>
    <scope>NUCLEOTIDE SEQUENCE [LARGE SCALE GENOMIC DNA]</scope>
    <source>
        <strain evidence="4 5">MB7</strain>
    </source>
</reference>
<keyword evidence="5" id="KW-1185">Reference proteome</keyword>
<dbReference type="AlphaFoldDB" id="A0A6P2CPN6"/>
<evidence type="ECO:0000256" key="1">
    <source>
        <dbReference type="ARBA" id="ARBA00009067"/>
    </source>
</evidence>
<dbReference type="GO" id="GO:0004175">
    <property type="term" value="F:endopeptidase activity"/>
    <property type="evidence" value="ECO:0007669"/>
    <property type="project" value="UniProtKB-ARBA"/>
</dbReference>
<comment type="similarity">
    <text evidence="1">Belongs to the UPF0177 family.</text>
</comment>
<gene>
    <name evidence="4" type="ORF">ESZ47_08610</name>
</gene>
<sequence length="400" mass="45257">MTNKYFQKMTNFFHSVYLLTMLSLLIIYNVSTSNDFLINKIAFTVIFISTGLKFDFLHTDAKYSKIFTRKFKYNWVNCINFFIQIFIFIGLLTNRYPVYLFKYLGLTNKDNILNTLGLFLAVIVSTLMLLSLIFTVTLPKITSLLQAIFVSIGIVVFYLMCFPLINIIIESLFGKVSHNLDFSLLAVLTVVVPMVYITLHHSQIKRPVFFKLTNKSFFLTLIPFLFIIFCIDSAVWLHPTSSWSVLKLSTMVFSLRSGIGEEFIYRVLIMSILVSVFQKYKHGPIYAIITQAILFGILHLINILSGDSISATISSTIDAFGIGIFFGVLYLLTKNIGIIVIIHSLWDLMQSVVTGTGNMSVPGIEGLIISISVMSICVIYSVYLISQNTISFESSSVKQV</sequence>
<organism evidence="4 5">
    <name type="scientific">Leuconostoc litchii</name>
    <dbReference type="NCBI Taxonomy" id="1981069"/>
    <lineage>
        <taxon>Bacteria</taxon>
        <taxon>Bacillati</taxon>
        <taxon>Bacillota</taxon>
        <taxon>Bacilli</taxon>
        <taxon>Lactobacillales</taxon>
        <taxon>Lactobacillaceae</taxon>
        <taxon>Leuconostoc</taxon>
    </lineage>
</organism>
<evidence type="ECO:0000259" key="3">
    <source>
        <dbReference type="Pfam" id="PF02517"/>
    </source>
</evidence>
<feature type="transmembrane region" description="Helical" evidence="2">
    <location>
        <begin position="285"/>
        <end position="305"/>
    </location>
</feature>